<feature type="signal peptide" evidence="2">
    <location>
        <begin position="1"/>
        <end position="19"/>
    </location>
</feature>
<comment type="caution">
    <text evidence="4">The sequence shown here is derived from an EMBL/GenBank/DDBJ whole genome shotgun (WGS) entry which is preliminary data.</text>
</comment>
<protein>
    <submittedName>
        <fullName evidence="4">Protein FAM172A</fullName>
    </submittedName>
</protein>
<dbReference type="InterPro" id="IPR048263">
    <property type="entry name" value="Arb2"/>
</dbReference>
<feature type="chain" id="PRO_5013061167" evidence="2">
    <location>
        <begin position="20"/>
        <end position="548"/>
    </location>
</feature>
<feature type="compositionally biased region" description="Polar residues" evidence="1">
    <location>
        <begin position="352"/>
        <end position="367"/>
    </location>
</feature>
<keyword evidence="5" id="KW-1185">Reference proteome</keyword>
<dbReference type="GO" id="GO:0035197">
    <property type="term" value="F:siRNA binding"/>
    <property type="evidence" value="ECO:0007669"/>
    <property type="project" value="TreeGrafter"/>
</dbReference>
<organism evidence="4 5">
    <name type="scientific">Stylophora pistillata</name>
    <name type="common">Smooth cauliflower coral</name>
    <dbReference type="NCBI Taxonomy" id="50429"/>
    <lineage>
        <taxon>Eukaryota</taxon>
        <taxon>Metazoa</taxon>
        <taxon>Cnidaria</taxon>
        <taxon>Anthozoa</taxon>
        <taxon>Hexacorallia</taxon>
        <taxon>Scleractinia</taxon>
        <taxon>Astrocoeniina</taxon>
        <taxon>Pocilloporidae</taxon>
        <taxon>Stylophora</taxon>
    </lineage>
</organism>
<name>A0A2B4RGB0_STYPI</name>
<feature type="compositionally biased region" description="Basic and acidic residues" evidence="1">
    <location>
        <begin position="373"/>
        <end position="383"/>
    </location>
</feature>
<feature type="compositionally biased region" description="Basic and acidic residues" evidence="1">
    <location>
        <begin position="403"/>
        <end position="416"/>
    </location>
</feature>
<gene>
    <name evidence="4" type="primary">fam172a</name>
    <name evidence="4" type="ORF">AWC38_SpisGene19064</name>
</gene>
<evidence type="ECO:0000313" key="4">
    <source>
        <dbReference type="EMBL" id="PFX16651.1"/>
    </source>
</evidence>
<dbReference type="Proteomes" id="UP000225706">
    <property type="component" value="Unassembled WGS sequence"/>
</dbReference>
<dbReference type="InterPro" id="IPR053858">
    <property type="entry name" value="Arb2_dom"/>
</dbReference>
<dbReference type="SUPFAM" id="SSF53474">
    <property type="entry name" value="alpha/beta-Hydrolases"/>
    <property type="match status" value="1"/>
</dbReference>
<dbReference type="AlphaFoldDB" id="A0A2B4RGB0"/>
<sequence length="548" mass="61678">MRKELFVLLTAFQISLVRPLKDSCDAKSDQSCFQMSEFLEDREGDNMGQNQSSKGKRREDAFPDTLEGFGYKFNEEGKLRNIETDEPFKFEVKEGDRMYNQKHYEALGEVITEYIYHLLEEDVKLKKVTVPVDAKDEVTSFFFMSEDAMKKDKLMILIHGSGVVRAGQWARRLIINDDLESGTMLPYIKRATQEGYGVFITNGNENYVRRNKYRTAIRGSESPERHFGYVWDNFISQAAAQTIVVVAHSYGGVVIVEGLQNCEGIMERVKAIAFTDSVHSLSHQRANKNLRAWMKKHSRNWLSSDLPLDTVIDYEGADCELVSAGTMKHEVTSHAAFNSIFSFFDEKLKASNQTDSSENTSVGQTPIDSLKSPLEKVENKMEISENQEVSSELSQTSQTQADAAEKQEEALRKMDDSSETLPDATQTKEEMPQTQADVSQTQEEPSSNEKYSFQAPADSTQTEEEMPPTQADVSQTQEEPSSHEEHSSQALADAAQTKEEASQTHADVSQDEPSGNREDSFQTQTGDTKSPADETHMEVDINKEGTEV</sequence>
<evidence type="ECO:0000259" key="3">
    <source>
        <dbReference type="Pfam" id="PF22749"/>
    </source>
</evidence>
<dbReference type="GO" id="GO:0005634">
    <property type="term" value="C:nucleus"/>
    <property type="evidence" value="ECO:0007669"/>
    <property type="project" value="TreeGrafter"/>
</dbReference>
<keyword evidence="2" id="KW-0732">Signal</keyword>
<proteinExistence type="predicted"/>
<dbReference type="OrthoDB" id="421951at2759"/>
<dbReference type="Pfam" id="PF22749">
    <property type="entry name" value="Arb2"/>
    <property type="match status" value="1"/>
</dbReference>
<feature type="compositionally biased region" description="Polar residues" evidence="1">
    <location>
        <begin position="503"/>
        <end position="513"/>
    </location>
</feature>
<dbReference type="EMBL" id="LSMT01000529">
    <property type="protein sequence ID" value="PFX16651.1"/>
    <property type="molecule type" value="Genomic_DNA"/>
</dbReference>
<accession>A0A2B4RGB0</accession>
<feature type="domain" description="Arb2" evidence="3">
    <location>
        <begin position="62"/>
        <end position="308"/>
    </location>
</feature>
<feature type="region of interest" description="Disordered" evidence="1">
    <location>
        <begin position="352"/>
        <end position="548"/>
    </location>
</feature>
<feature type="compositionally biased region" description="Polar residues" evidence="1">
    <location>
        <begin position="384"/>
        <end position="401"/>
    </location>
</feature>
<dbReference type="Gene3D" id="3.40.50.1820">
    <property type="entry name" value="alpha/beta hydrolase"/>
    <property type="match status" value="1"/>
</dbReference>
<evidence type="ECO:0000313" key="5">
    <source>
        <dbReference type="Proteomes" id="UP000225706"/>
    </source>
</evidence>
<feature type="compositionally biased region" description="Polar residues" evidence="1">
    <location>
        <begin position="432"/>
        <end position="451"/>
    </location>
</feature>
<dbReference type="PANTHER" id="PTHR21357">
    <property type="entry name" value="FAM172 FAMILY PROTEIN HOMOLOG CG10038"/>
    <property type="match status" value="1"/>
</dbReference>
<dbReference type="GO" id="GO:0031048">
    <property type="term" value="P:regulatory ncRNA-mediated heterochromatin formation"/>
    <property type="evidence" value="ECO:0007669"/>
    <property type="project" value="TreeGrafter"/>
</dbReference>
<reference evidence="5" key="1">
    <citation type="journal article" date="2017" name="bioRxiv">
        <title>Comparative analysis of the genomes of Stylophora pistillata and Acropora digitifera provides evidence for extensive differences between species of corals.</title>
        <authorList>
            <person name="Voolstra C.R."/>
            <person name="Li Y."/>
            <person name="Liew Y.J."/>
            <person name="Baumgarten S."/>
            <person name="Zoccola D."/>
            <person name="Flot J.-F."/>
            <person name="Tambutte S."/>
            <person name="Allemand D."/>
            <person name="Aranda M."/>
        </authorList>
    </citation>
    <scope>NUCLEOTIDE SEQUENCE [LARGE SCALE GENOMIC DNA]</scope>
</reference>
<feature type="compositionally biased region" description="Basic and acidic residues" evidence="1">
    <location>
        <begin position="530"/>
        <end position="548"/>
    </location>
</feature>
<dbReference type="STRING" id="50429.A0A2B4RGB0"/>
<evidence type="ECO:0000256" key="2">
    <source>
        <dbReference type="SAM" id="SignalP"/>
    </source>
</evidence>
<dbReference type="InterPro" id="IPR029058">
    <property type="entry name" value="AB_hydrolase_fold"/>
</dbReference>
<evidence type="ECO:0000256" key="1">
    <source>
        <dbReference type="SAM" id="MobiDB-lite"/>
    </source>
</evidence>
<dbReference type="PANTHER" id="PTHR21357:SF4">
    <property type="entry name" value="FAM172 FAMILY PROTEIN HOMOLOG CG10038"/>
    <property type="match status" value="1"/>
</dbReference>